<protein>
    <recommendedName>
        <fullName evidence="3">Fungal lipase-type domain-containing protein</fullName>
    </recommendedName>
</protein>
<organism evidence="4 5">
    <name type="scientific">Populus trichocarpa</name>
    <name type="common">Western balsam poplar</name>
    <name type="synonym">Populus balsamifera subsp. trichocarpa</name>
    <dbReference type="NCBI Taxonomy" id="3694"/>
    <lineage>
        <taxon>Eukaryota</taxon>
        <taxon>Viridiplantae</taxon>
        <taxon>Streptophyta</taxon>
        <taxon>Embryophyta</taxon>
        <taxon>Tracheophyta</taxon>
        <taxon>Spermatophyta</taxon>
        <taxon>Magnoliopsida</taxon>
        <taxon>eudicotyledons</taxon>
        <taxon>Gunneridae</taxon>
        <taxon>Pentapetalae</taxon>
        <taxon>rosids</taxon>
        <taxon>fabids</taxon>
        <taxon>Malpighiales</taxon>
        <taxon>Salicaceae</taxon>
        <taxon>Saliceae</taxon>
        <taxon>Populus</taxon>
    </lineage>
</organism>
<keyword evidence="5" id="KW-1185">Reference proteome</keyword>
<evidence type="ECO:0000259" key="3">
    <source>
        <dbReference type="Pfam" id="PF01764"/>
    </source>
</evidence>
<evidence type="ECO:0000256" key="2">
    <source>
        <dbReference type="SAM" id="MobiDB-lite"/>
    </source>
</evidence>
<proteinExistence type="predicted"/>
<dbReference type="InterPro" id="IPR002921">
    <property type="entry name" value="Fungal_lipase-type"/>
</dbReference>
<dbReference type="CDD" id="cd00519">
    <property type="entry name" value="Lipase_3"/>
    <property type="match status" value="1"/>
</dbReference>
<evidence type="ECO:0000256" key="1">
    <source>
        <dbReference type="ARBA" id="ARBA00022801"/>
    </source>
</evidence>
<dbReference type="PANTHER" id="PTHR46483">
    <property type="entry name" value="PHOSPHOLIPASE A1 PLIP2, CHLOROPLASTIC"/>
    <property type="match status" value="1"/>
</dbReference>
<evidence type="ECO:0000313" key="4">
    <source>
        <dbReference type="EMBL" id="RQO87075.1"/>
    </source>
</evidence>
<feature type="compositionally biased region" description="Basic and acidic residues" evidence="2">
    <location>
        <begin position="340"/>
        <end position="353"/>
    </location>
</feature>
<dbReference type="Gene3D" id="3.40.50.1820">
    <property type="entry name" value="alpha/beta hydrolase"/>
    <property type="match status" value="1"/>
</dbReference>
<dbReference type="EMBL" id="CM009291">
    <property type="protein sequence ID" value="RQO87074.1"/>
    <property type="molecule type" value="Genomic_DNA"/>
</dbReference>
<evidence type="ECO:0000313" key="5">
    <source>
        <dbReference type="Proteomes" id="UP000006729"/>
    </source>
</evidence>
<dbReference type="GO" id="GO:0008970">
    <property type="term" value="F:phospholipase A1 activity"/>
    <property type="evidence" value="ECO:0007669"/>
    <property type="project" value="InterPro"/>
</dbReference>
<sequence>MACNSMAIPSSPATTAQKDVFKEHDGLFRSNSGKDFCNRATMQRSYSDNHLCYSINRVRAESTQPKLKSSRSVGIFPFQIASSIIPTSLRSFLFDPETSKDMNVAKDGIEISSDKGGNIGDNSDDGSANDELGEVKRANWEERIYEIGIHRRNRQQKEDIYGKESSDANKNGDSNCEGGCTVDYNSEEEGGETKYDRETFSRFLAPVAWSDIKLFSKLAFLCNMAYVIPEIKAMDLRRYHGLHFVTSSLEKKAEAAAMKEKLDQDSTHVPAAASVVAKSNPQNTEEPEQKHPIRSSVAYGIAASAASYVQSHARGLLCHGAQPQQEGECADSSSTGNQPVEDRDRPVEDCERSQRVYKKSEVAAYVAASTMTAVVAAGEKEKQEAARDLQSLHSAPCEWFVCDDIRTYTRCFVIQGSDSLASWQANLLFEPAKFEGTDVLVHRGIYEAAKGIYDQFVPEIMEHLNKYGKRAKLQFTGHSLGGSLSLLVHLMLLTRKFVKPSTLRPVVTFGSPFVFCGGQKILNHLGLDDNHVHCVVMHRDIVPRAFSCNYPNHVALVLMRLSGSFQSHPCLIKNKFLYSPLGKLFILQPDEKSSPPHPLLPPGSALYAFNKTQYGFSASAIKAFLNCPHPLETLSDPKAYGSEGTILRDHDSSNYLNAVNKVIRQNLKMVRKVQEQRNQLWPLLASPSPHSWNHENTLEKSVLGTKKVMTSV</sequence>
<reference evidence="4 5" key="1">
    <citation type="journal article" date="2006" name="Science">
        <title>The genome of black cottonwood, Populus trichocarpa (Torr. &amp; Gray).</title>
        <authorList>
            <person name="Tuskan G.A."/>
            <person name="Difazio S."/>
            <person name="Jansson S."/>
            <person name="Bohlmann J."/>
            <person name="Grigoriev I."/>
            <person name="Hellsten U."/>
            <person name="Putnam N."/>
            <person name="Ralph S."/>
            <person name="Rombauts S."/>
            <person name="Salamov A."/>
            <person name="Schein J."/>
            <person name="Sterck L."/>
            <person name="Aerts A."/>
            <person name="Bhalerao R.R."/>
            <person name="Bhalerao R.P."/>
            <person name="Blaudez D."/>
            <person name="Boerjan W."/>
            <person name="Brun A."/>
            <person name="Brunner A."/>
            <person name="Busov V."/>
            <person name="Campbell M."/>
            <person name="Carlson J."/>
            <person name="Chalot M."/>
            <person name="Chapman J."/>
            <person name="Chen G.L."/>
            <person name="Cooper D."/>
            <person name="Coutinho P.M."/>
            <person name="Couturier J."/>
            <person name="Covert S."/>
            <person name="Cronk Q."/>
            <person name="Cunningham R."/>
            <person name="Davis J."/>
            <person name="Degroeve S."/>
            <person name="Dejardin A."/>
            <person name="Depamphilis C."/>
            <person name="Detter J."/>
            <person name="Dirks B."/>
            <person name="Dubchak I."/>
            <person name="Duplessis S."/>
            <person name="Ehlting J."/>
            <person name="Ellis B."/>
            <person name="Gendler K."/>
            <person name="Goodstein D."/>
            <person name="Gribskov M."/>
            <person name="Grimwood J."/>
            <person name="Groover A."/>
            <person name="Gunter L."/>
            <person name="Hamberger B."/>
            <person name="Heinze B."/>
            <person name="Helariutta Y."/>
            <person name="Henrissat B."/>
            <person name="Holligan D."/>
            <person name="Holt R."/>
            <person name="Huang W."/>
            <person name="Islam-Faridi N."/>
            <person name="Jones S."/>
            <person name="Jones-Rhoades M."/>
            <person name="Jorgensen R."/>
            <person name="Joshi C."/>
            <person name="Kangasjarvi J."/>
            <person name="Karlsson J."/>
            <person name="Kelleher C."/>
            <person name="Kirkpatrick R."/>
            <person name="Kirst M."/>
            <person name="Kohler A."/>
            <person name="Kalluri U."/>
            <person name="Larimer F."/>
            <person name="Leebens-Mack J."/>
            <person name="Leple J.C."/>
            <person name="Locascio P."/>
            <person name="Lou Y."/>
            <person name="Lucas S."/>
            <person name="Martin F."/>
            <person name="Montanini B."/>
            <person name="Napoli C."/>
            <person name="Nelson D.R."/>
            <person name="Nelson C."/>
            <person name="Nieminen K."/>
            <person name="Nilsson O."/>
            <person name="Pereda V."/>
            <person name="Peter G."/>
            <person name="Philippe R."/>
            <person name="Pilate G."/>
            <person name="Poliakov A."/>
            <person name="Razumovskaya J."/>
            <person name="Richardson P."/>
            <person name="Rinaldi C."/>
            <person name="Ritland K."/>
            <person name="Rouze P."/>
            <person name="Ryaboy D."/>
            <person name="Schmutz J."/>
            <person name="Schrader J."/>
            <person name="Segerman B."/>
            <person name="Shin H."/>
            <person name="Siddiqui A."/>
            <person name="Sterky F."/>
            <person name="Terry A."/>
            <person name="Tsai C.J."/>
            <person name="Uberbacher E."/>
            <person name="Unneberg P."/>
            <person name="Vahala J."/>
            <person name="Wall K."/>
            <person name="Wessler S."/>
            <person name="Yang G."/>
            <person name="Yin T."/>
            <person name="Douglas C."/>
            <person name="Marra M."/>
            <person name="Sandberg G."/>
            <person name="Van de Peer Y."/>
            <person name="Rokhsar D."/>
        </authorList>
    </citation>
    <scope>NUCLEOTIDE SEQUENCE [LARGE SCALE GENOMIC DNA]</scope>
    <source>
        <strain evidence="5">cv. Nisqually</strain>
        <strain evidence="4">Nisqually-1</strain>
    </source>
</reference>
<dbReference type="FunCoup" id="A0A3N7EQZ3">
    <property type="interactions" value="560"/>
</dbReference>
<dbReference type="Proteomes" id="UP000006729">
    <property type="component" value="Chromosome 2"/>
</dbReference>
<accession>A0A3N7EQZ3</accession>
<feature type="region of interest" description="Disordered" evidence="2">
    <location>
        <begin position="157"/>
        <end position="177"/>
    </location>
</feature>
<dbReference type="AlphaFoldDB" id="A0A3N7EQZ3"/>
<dbReference type="InterPro" id="IPR029058">
    <property type="entry name" value="AB_hydrolase_fold"/>
</dbReference>
<dbReference type="GO" id="GO:0006629">
    <property type="term" value="P:lipid metabolic process"/>
    <property type="evidence" value="ECO:0007669"/>
    <property type="project" value="InterPro"/>
</dbReference>
<feature type="region of interest" description="Disordered" evidence="2">
    <location>
        <begin position="111"/>
        <end position="130"/>
    </location>
</feature>
<feature type="region of interest" description="Disordered" evidence="2">
    <location>
        <begin position="275"/>
        <end position="294"/>
    </location>
</feature>
<feature type="domain" description="Fungal lipase-type" evidence="3">
    <location>
        <begin position="412"/>
        <end position="549"/>
    </location>
</feature>
<dbReference type="InParanoid" id="A0A3N7EQZ3"/>
<dbReference type="SUPFAM" id="SSF53474">
    <property type="entry name" value="alpha/beta-Hydrolases"/>
    <property type="match status" value="1"/>
</dbReference>
<keyword evidence="1" id="KW-0378">Hydrolase</keyword>
<feature type="compositionally biased region" description="Basic and acidic residues" evidence="2">
    <location>
        <begin position="157"/>
        <end position="167"/>
    </location>
</feature>
<dbReference type="Pfam" id="PF01764">
    <property type="entry name" value="Lipase_3"/>
    <property type="match status" value="1"/>
</dbReference>
<reference evidence="4" key="2">
    <citation type="submission" date="2017-07" db="EMBL/GenBank/DDBJ databases">
        <title>WGS assembly of Populus trichocarpa.</title>
        <authorList>
            <person name="Tuskan G."/>
            <person name="Difazio S."/>
            <person name="Jansson S."/>
            <person name="Bohlmann J."/>
            <person name="Grigoriev I."/>
            <person name="Hellsten U."/>
            <person name="Putnam N."/>
            <person name="Ralph S."/>
            <person name="Rombauts S."/>
            <person name="Salamov A."/>
            <person name="Schein J."/>
            <person name="Sterck L."/>
            <person name="Aerts A."/>
            <person name="Bhalerao R."/>
            <person name="Bhalerao R."/>
            <person name="Blaudez D."/>
            <person name="Boerjan W."/>
            <person name="Brun A."/>
            <person name="Brunner A."/>
            <person name="Busov V."/>
            <person name="Campbell M."/>
            <person name="Carlson J."/>
            <person name="Chalot M."/>
            <person name="Chapman J."/>
            <person name="Chen G."/>
            <person name="Cooper D."/>
            <person name="Coutinho P."/>
            <person name="Couturier J."/>
            <person name="Covert S."/>
            <person name="Cronk Q."/>
            <person name="Cunningham R."/>
            <person name="Davis J."/>
            <person name="Degroeve S."/>
            <person name="Dejardin A."/>
            <person name="Depamphilis C."/>
            <person name="Detter J."/>
            <person name="Dirks B."/>
            <person name="Dubchak I."/>
            <person name="Duplessis S."/>
            <person name="Ehlting J."/>
            <person name="Ellis B."/>
            <person name="Gendler K."/>
            <person name="Goodstein D."/>
            <person name="Gribskov M."/>
            <person name="Grimwood J."/>
            <person name="Groover A."/>
            <person name="Gunter L."/>
            <person name="Hamberger B."/>
            <person name="Heinze B."/>
            <person name="Helariutta Y."/>
            <person name="Henrissat B."/>
            <person name="Holligan D."/>
            <person name="Holt R."/>
            <person name="Huang W."/>
            <person name="Islam-Faridi N."/>
            <person name="Jones S."/>
            <person name="Jones-Rhoades M."/>
            <person name="Jorgensen R."/>
            <person name="Joshi C."/>
            <person name="Kangasjarvi J."/>
            <person name="Karlsson J."/>
            <person name="Kelleher C."/>
            <person name="Kirkpatrick R."/>
            <person name="Kirst M."/>
            <person name="Kohler A."/>
            <person name="Kalluri U."/>
            <person name="Larimer F."/>
            <person name="Leebens-Mack J."/>
            <person name="Leple J."/>
            <person name="Locascio P."/>
            <person name="Lou Y."/>
            <person name="Lucas S."/>
            <person name="Martin F."/>
            <person name="Montanini B."/>
            <person name="Napoli C."/>
            <person name="Nelson D."/>
            <person name="Nelson C."/>
            <person name="Nieminen K."/>
            <person name="Nilsson O."/>
            <person name="Pereda V."/>
            <person name="Peter G."/>
            <person name="Philippe R."/>
            <person name="Pilate G."/>
            <person name="Poliakov A."/>
            <person name="Razumovskaya J."/>
            <person name="Richardson P."/>
            <person name="Rinaldi C."/>
            <person name="Ritland K."/>
            <person name="Rouze P."/>
            <person name="Ryaboy D."/>
            <person name="Schmutz J."/>
            <person name="Schrader J."/>
            <person name="Segerman B."/>
            <person name="Shin H."/>
            <person name="Siddiqui A."/>
            <person name="Sterky F."/>
            <person name="Terry A."/>
            <person name="Tsai C."/>
            <person name="Uberbacher E."/>
            <person name="Unneberg P."/>
            <person name="Vahala J."/>
            <person name="Wall K."/>
            <person name="Wessler S."/>
            <person name="Yang G."/>
            <person name="Yin T."/>
            <person name="Douglas C."/>
            <person name="Marra M."/>
            <person name="Sandberg G."/>
            <person name="Van De Peer Y."/>
            <person name="Rokhsar D."/>
        </authorList>
    </citation>
    <scope>NUCLEOTIDE SEQUENCE</scope>
    <source>
        <strain evidence="4">Nisqually-1</strain>
    </source>
</reference>
<name>A0A3N7EQZ3_POPTR</name>
<dbReference type="EMBL" id="CM009291">
    <property type="protein sequence ID" value="RQO87075.1"/>
    <property type="molecule type" value="Genomic_DNA"/>
</dbReference>
<dbReference type="PANTHER" id="PTHR46483:SF1">
    <property type="entry name" value="PHOSPHOLIPASE A1 PLIP1, CHLOROPLASTIC"/>
    <property type="match status" value="1"/>
</dbReference>
<feature type="region of interest" description="Disordered" evidence="2">
    <location>
        <begin position="324"/>
        <end position="353"/>
    </location>
</feature>
<gene>
    <name evidence="4" type="ORF">POPTR_002G169600</name>
</gene>
<dbReference type="InterPro" id="IPR043367">
    <property type="entry name" value="PLIP1/2/3"/>
</dbReference>